<keyword evidence="1" id="KW-0479">Metal-binding</keyword>
<dbReference type="AlphaFoldDB" id="K3WAI5"/>
<accession>K3WAI5</accession>
<organism evidence="7 8">
    <name type="scientific">Globisporangium ultimum (strain ATCC 200006 / CBS 805.95 / DAOM BR144)</name>
    <name type="common">Pythium ultimum</name>
    <dbReference type="NCBI Taxonomy" id="431595"/>
    <lineage>
        <taxon>Eukaryota</taxon>
        <taxon>Sar</taxon>
        <taxon>Stramenopiles</taxon>
        <taxon>Oomycota</taxon>
        <taxon>Peronosporomycetes</taxon>
        <taxon>Pythiales</taxon>
        <taxon>Pythiaceae</taxon>
        <taxon>Globisporangium</taxon>
    </lineage>
</organism>
<evidence type="ECO:0000256" key="5">
    <source>
        <dbReference type="SAM" id="MobiDB-lite"/>
    </source>
</evidence>
<keyword evidence="3" id="KW-0862">Zinc</keyword>
<dbReference type="GO" id="GO:0008270">
    <property type="term" value="F:zinc ion binding"/>
    <property type="evidence" value="ECO:0007669"/>
    <property type="project" value="UniProtKB-KW"/>
</dbReference>
<reference evidence="8" key="1">
    <citation type="journal article" date="2010" name="Genome Biol.">
        <title>Genome sequence of the necrotrophic plant pathogen Pythium ultimum reveals original pathogenicity mechanisms and effector repertoire.</title>
        <authorList>
            <person name="Levesque C.A."/>
            <person name="Brouwer H."/>
            <person name="Cano L."/>
            <person name="Hamilton J.P."/>
            <person name="Holt C."/>
            <person name="Huitema E."/>
            <person name="Raffaele S."/>
            <person name="Robideau G.P."/>
            <person name="Thines M."/>
            <person name="Win J."/>
            <person name="Zerillo M.M."/>
            <person name="Beakes G.W."/>
            <person name="Boore J.L."/>
            <person name="Busam D."/>
            <person name="Dumas B."/>
            <person name="Ferriera S."/>
            <person name="Fuerstenberg S.I."/>
            <person name="Gachon C.M."/>
            <person name="Gaulin E."/>
            <person name="Govers F."/>
            <person name="Grenville-Briggs L."/>
            <person name="Horner N."/>
            <person name="Hostetler J."/>
            <person name="Jiang R.H."/>
            <person name="Johnson J."/>
            <person name="Krajaejun T."/>
            <person name="Lin H."/>
            <person name="Meijer H.J."/>
            <person name="Moore B."/>
            <person name="Morris P."/>
            <person name="Phuntmart V."/>
            <person name="Puiu D."/>
            <person name="Shetty J."/>
            <person name="Stajich J.E."/>
            <person name="Tripathy S."/>
            <person name="Wawra S."/>
            <person name="van West P."/>
            <person name="Whitty B.R."/>
            <person name="Coutinho P.M."/>
            <person name="Henrissat B."/>
            <person name="Martin F."/>
            <person name="Thomas P.D."/>
            <person name="Tyler B.M."/>
            <person name="De Vries R.P."/>
            <person name="Kamoun S."/>
            <person name="Yandell M."/>
            <person name="Tisserat N."/>
            <person name="Buell C.R."/>
        </authorList>
    </citation>
    <scope>NUCLEOTIDE SEQUENCE</scope>
    <source>
        <strain evidence="8">DAOM:BR144</strain>
    </source>
</reference>
<evidence type="ECO:0000313" key="8">
    <source>
        <dbReference type="Proteomes" id="UP000019132"/>
    </source>
</evidence>
<proteinExistence type="predicted"/>
<dbReference type="Proteomes" id="UP000019132">
    <property type="component" value="Unassembled WGS sequence"/>
</dbReference>
<dbReference type="InterPro" id="IPR052727">
    <property type="entry name" value="Rab4/Rab5_effector"/>
</dbReference>
<dbReference type="SUPFAM" id="SSF55961">
    <property type="entry name" value="Bet v1-like"/>
    <property type="match status" value="1"/>
</dbReference>
<dbReference type="EMBL" id="GL376634">
    <property type="status" value="NOT_ANNOTATED_CDS"/>
    <property type="molecule type" value="Genomic_DNA"/>
</dbReference>
<dbReference type="SMART" id="SM00064">
    <property type="entry name" value="FYVE"/>
    <property type="match status" value="1"/>
</dbReference>
<evidence type="ECO:0000256" key="1">
    <source>
        <dbReference type="ARBA" id="ARBA00022723"/>
    </source>
</evidence>
<dbReference type="InterPro" id="IPR013083">
    <property type="entry name" value="Znf_RING/FYVE/PHD"/>
</dbReference>
<dbReference type="PANTHER" id="PTHR13510:SF44">
    <property type="entry name" value="RABENOSYN-5"/>
    <property type="match status" value="1"/>
</dbReference>
<feature type="compositionally biased region" description="Polar residues" evidence="5">
    <location>
        <begin position="772"/>
        <end position="790"/>
    </location>
</feature>
<dbReference type="SUPFAM" id="SSF57903">
    <property type="entry name" value="FYVE/PHD zinc finger"/>
    <property type="match status" value="1"/>
</dbReference>
<evidence type="ECO:0000313" key="7">
    <source>
        <dbReference type="EnsemblProtists" id="PYU1_T001976"/>
    </source>
</evidence>
<feature type="compositionally biased region" description="Low complexity" evidence="5">
    <location>
        <begin position="70"/>
        <end position="87"/>
    </location>
</feature>
<dbReference type="STRING" id="431595.K3WAI5"/>
<keyword evidence="8" id="KW-1185">Reference proteome</keyword>
<evidence type="ECO:0000256" key="4">
    <source>
        <dbReference type="PROSITE-ProRule" id="PRU00091"/>
    </source>
</evidence>
<dbReference type="EnsemblProtists" id="PYU1_T001976">
    <property type="protein sequence ID" value="PYU1_T001976"/>
    <property type="gene ID" value="PYU1_G001974"/>
</dbReference>
<feature type="compositionally biased region" description="Low complexity" evidence="5">
    <location>
        <begin position="11"/>
        <end position="29"/>
    </location>
</feature>
<reference evidence="8" key="2">
    <citation type="submission" date="2010-04" db="EMBL/GenBank/DDBJ databases">
        <authorList>
            <person name="Buell R."/>
            <person name="Hamilton J."/>
            <person name="Hostetler J."/>
        </authorList>
    </citation>
    <scope>NUCLEOTIDE SEQUENCE [LARGE SCALE GENOMIC DNA]</scope>
    <source>
        <strain evidence="8">DAOM:BR144</strain>
    </source>
</reference>
<sequence length="790" mass="87850">MESTGIAFRTSATGSGAALAASRSAGAPSTTSGLPRASGPAALAAPSRLIGGHRASEPIYLDMDLPSPSPRLQQQQQYQLHPSQQSSRKTHKNKRKSLPKLENLTPPVFMTDEKKEALKEYAEMRIAAALEKSQAAWDGTSGIFDDPKAWKLHVAKPNLAVYRRRDGPGSDQSISTYRPFVATGRVTNMTLSDVEYGLYIETTPDERAANAFWFGDYFLDAAILETYETQTEDDAFHFFGMKWLLTGTLGGVKIMSPRDSVYIQYCKTVISPKGEKVLVKFVHSVGEDVVPLIPDQGDLHFVRSEISIVYMYHLDVKAKEVQVFAEGKVDPAGRSPSWMANINLSLFAPIIVNIEYIADVKYISKHGLMYPHDYSPSHDGDDTRSYAPSVSTWIASPMAQSTSARTDSKMSHITAASWVPDHQRKACFVCFKSFGLMRRHRHHCRMCGEVMCSKCMVTLPLVAPPMFDAEKDAHFPLQNLPASKKLEDSNQHGFPVVNTFKFCKKCILAARQERRAMVAGVGDYYFNEGMMRHYEQMRAGLGFGGGDNQLGGEDGEQVHHDDELDDDDDYDIEDDETYSQRIEKLRQEHMAREKQKNLARAQSHHAYRSSSNVRLFEEEEDNENDTKAAAPAALVNQQQCDANDSEASYNFDNLLVTDTKRNLLQDAQLEGKSENISMVATGLPTRETIGGDARKMPLLSTMDARQRSFSIPENFEKMERTIAEQEALLSTIKQQGEGHKGVITSAEVNAAMKSLAIAAAKTQEQENKSKNLHNQSNQESNAPTANDDSE</sequence>
<evidence type="ECO:0000259" key="6">
    <source>
        <dbReference type="PROSITE" id="PS50178"/>
    </source>
</evidence>
<dbReference type="InterPro" id="IPR017455">
    <property type="entry name" value="Znf_FYVE-rel"/>
</dbReference>
<dbReference type="Gene3D" id="3.30.40.10">
    <property type="entry name" value="Zinc/RING finger domain, C3HC4 (zinc finger)"/>
    <property type="match status" value="1"/>
</dbReference>
<feature type="region of interest" description="Disordered" evidence="5">
    <location>
        <begin position="759"/>
        <end position="790"/>
    </location>
</feature>
<dbReference type="VEuPathDB" id="FungiDB:PYU1_G001974"/>
<dbReference type="HOGENOM" id="CLU_020050_0_0_1"/>
<feature type="region of interest" description="Disordered" evidence="5">
    <location>
        <begin position="1"/>
        <end position="41"/>
    </location>
</feature>
<evidence type="ECO:0000256" key="3">
    <source>
        <dbReference type="ARBA" id="ARBA00022833"/>
    </source>
</evidence>
<name>K3WAI5_GLOUD</name>
<dbReference type="OMA" id="TRSNGYP"/>
<feature type="region of interest" description="Disordered" evidence="5">
    <location>
        <begin position="545"/>
        <end position="572"/>
    </location>
</feature>
<feature type="region of interest" description="Disordered" evidence="5">
    <location>
        <begin position="590"/>
        <end position="621"/>
    </location>
</feature>
<dbReference type="InterPro" id="IPR023393">
    <property type="entry name" value="START-like_dom_sf"/>
</dbReference>
<feature type="compositionally biased region" description="Acidic residues" evidence="5">
    <location>
        <begin position="563"/>
        <end position="572"/>
    </location>
</feature>
<dbReference type="InterPro" id="IPR011011">
    <property type="entry name" value="Znf_FYVE_PHD"/>
</dbReference>
<feature type="domain" description="FYVE-type" evidence="6">
    <location>
        <begin position="421"/>
        <end position="511"/>
    </location>
</feature>
<feature type="region of interest" description="Disordered" evidence="5">
    <location>
        <begin position="59"/>
        <end position="103"/>
    </location>
</feature>
<dbReference type="PROSITE" id="PS50178">
    <property type="entry name" value="ZF_FYVE"/>
    <property type="match status" value="1"/>
</dbReference>
<protein>
    <recommendedName>
        <fullName evidence="6">FYVE-type domain-containing protein</fullName>
    </recommendedName>
</protein>
<dbReference type="Pfam" id="PF01363">
    <property type="entry name" value="FYVE"/>
    <property type="match status" value="1"/>
</dbReference>
<dbReference type="InParanoid" id="K3WAI5"/>
<keyword evidence="2 4" id="KW-0863">Zinc-finger</keyword>
<dbReference type="InterPro" id="IPR000306">
    <property type="entry name" value="Znf_FYVE"/>
</dbReference>
<feature type="compositionally biased region" description="Basic residues" evidence="5">
    <location>
        <begin position="88"/>
        <end position="98"/>
    </location>
</feature>
<dbReference type="Gene3D" id="3.30.530.20">
    <property type="match status" value="1"/>
</dbReference>
<reference evidence="7" key="3">
    <citation type="submission" date="2015-02" db="UniProtKB">
        <authorList>
            <consortium name="EnsemblProtists"/>
        </authorList>
    </citation>
    <scope>IDENTIFICATION</scope>
    <source>
        <strain evidence="7">DAOM BR144</strain>
    </source>
</reference>
<evidence type="ECO:0000256" key="2">
    <source>
        <dbReference type="ARBA" id="ARBA00022771"/>
    </source>
</evidence>
<dbReference type="PANTHER" id="PTHR13510">
    <property type="entry name" value="FYVE-FINGER-CONTAINING RAB5 EFFECTOR PROTEIN RABENOSYN-5-RELATED"/>
    <property type="match status" value="1"/>
</dbReference>
<dbReference type="eggNOG" id="ENOG502SJTW">
    <property type="taxonomic scope" value="Eukaryota"/>
</dbReference>